<dbReference type="PANTHER" id="PTHR46880:SF5">
    <property type="entry name" value="DUF4371 DOMAIN-CONTAINING PROTEIN"/>
    <property type="match status" value="1"/>
</dbReference>
<evidence type="ECO:0000313" key="3">
    <source>
        <dbReference type="EMBL" id="KAA6381439.1"/>
    </source>
</evidence>
<dbReference type="SUPFAM" id="SSF54928">
    <property type="entry name" value="RNA-binding domain, RBD"/>
    <property type="match status" value="1"/>
</dbReference>
<dbReference type="PANTHER" id="PTHR46880">
    <property type="entry name" value="RAS-ASSOCIATING DOMAIN-CONTAINING PROTEIN"/>
    <property type="match status" value="1"/>
</dbReference>
<dbReference type="SUPFAM" id="SSF53098">
    <property type="entry name" value="Ribonuclease H-like"/>
    <property type="match status" value="1"/>
</dbReference>
<dbReference type="InterPro" id="IPR035979">
    <property type="entry name" value="RBD_domain_sf"/>
</dbReference>
<dbReference type="CDD" id="cd00590">
    <property type="entry name" value="RRM_SF"/>
    <property type="match status" value="1"/>
</dbReference>
<dbReference type="Pfam" id="PF00076">
    <property type="entry name" value="RRM_1"/>
    <property type="match status" value="1"/>
</dbReference>
<comment type="caution">
    <text evidence="3">The sequence shown here is derived from an EMBL/GenBank/DDBJ whole genome shotgun (WGS) entry which is preliminary data.</text>
</comment>
<dbReference type="InterPro" id="IPR012677">
    <property type="entry name" value="Nucleotide-bd_a/b_plait_sf"/>
</dbReference>
<feature type="domain" description="RRM" evidence="2">
    <location>
        <begin position="12"/>
        <end position="88"/>
    </location>
</feature>
<dbReference type="Proteomes" id="UP000324800">
    <property type="component" value="Unassembled WGS sequence"/>
</dbReference>
<evidence type="ECO:0000259" key="2">
    <source>
        <dbReference type="PROSITE" id="PS50102"/>
    </source>
</evidence>
<dbReference type="InterPro" id="IPR012337">
    <property type="entry name" value="RNaseH-like_sf"/>
</dbReference>
<dbReference type="GO" id="GO:0003723">
    <property type="term" value="F:RNA binding"/>
    <property type="evidence" value="ECO:0007669"/>
    <property type="project" value="UniProtKB-UniRule"/>
</dbReference>
<proteinExistence type="predicted"/>
<dbReference type="InterPro" id="IPR000504">
    <property type="entry name" value="RRM_dom"/>
</dbReference>
<sequence length="669" mass="76837">MKKEINSKHHCNSILILNIPNSISEEEIEQNFQIFEEIQQSIFLPQLKDEKRKALITFKSELSVDNALKGGERIQLLDSIVKVQVLNEAEVRKLIQSGSGSSNSIEKIIDSNKQSKKFNTIDGFFNKIESPYKKKMYKDSDQESEYVDNPAKLRIKKIRRNQSKRHFIPSWIRDDEFYSYQYDTKIFRLVAPGQAGIYCNLCSKYQRATGGEYITQPAYPIRIDGLRVHRDSTIHSASIVKEKERLDSMITKDNQKVDIKRKNAATKMVKIVHWTAIQEFSQRKIPDLIRLIDRISENKQLSEFGHFSSFSLYGFMKIIGEYYINRESKRISDAGIWAAMLDDSKDVSDIEQLVIVVRYLDDNLNIQTNFINISDLGPDGTKANNLIKKFSSICKNLNLKLNNLISITSNGASSFTGVQNGMVAQLQVKFPQILPIKCYNHRLQSALKDSIEDANNNVLLEVITTVVQLCSYYHNSPKRLQDLKQSCTSLGMKMLKLQRPTITRWSSHFKAVNSTLHNLPAILNHLTRQPAKDSIAKSFLAKITLKSFPLRLFTLKIILSEIHHTASYFQKNGLLFGEKQPNIQALMDILLLMANGNQISIEVGSNWELFEEKWGQFNEDDDLQIIEWSEPYISSLINNLTNRFPKEEILSAFNIFNPIKIPTDPNLRI</sequence>
<keyword evidence="1" id="KW-0694">RNA-binding</keyword>
<dbReference type="OrthoDB" id="6617004at2759"/>
<accession>A0A5J4VGD3</accession>
<evidence type="ECO:0000256" key="1">
    <source>
        <dbReference type="PROSITE-ProRule" id="PRU00176"/>
    </source>
</evidence>
<name>A0A5J4VGD3_9EUKA</name>
<reference evidence="3 4" key="1">
    <citation type="submission" date="2019-03" db="EMBL/GenBank/DDBJ databases">
        <title>Single cell metagenomics reveals metabolic interactions within the superorganism composed of flagellate Streblomastix strix and complex community of Bacteroidetes bacteria on its surface.</title>
        <authorList>
            <person name="Treitli S.C."/>
            <person name="Kolisko M."/>
            <person name="Husnik F."/>
            <person name="Keeling P."/>
            <person name="Hampl V."/>
        </authorList>
    </citation>
    <scope>NUCLEOTIDE SEQUENCE [LARGE SCALE GENOMIC DNA]</scope>
    <source>
        <strain evidence="3">ST1C</strain>
    </source>
</reference>
<gene>
    <name evidence="3" type="ORF">EZS28_023034</name>
</gene>
<evidence type="ECO:0000313" key="4">
    <source>
        <dbReference type="Proteomes" id="UP000324800"/>
    </source>
</evidence>
<protein>
    <submittedName>
        <fullName evidence="3">Putative Zinc finger protein 862</fullName>
    </submittedName>
</protein>
<dbReference type="EMBL" id="SNRW01007324">
    <property type="protein sequence ID" value="KAA6381439.1"/>
    <property type="molecule type" value="Genomic_DNA"/>
</dbReference>
<dbReference type="PROSITE" id="PS50102">
    <property type="entry name" value="RRM"/>
    <property type="match status" value="1"/>
</dbReference>
<organism evidence="3 4">
    <name type="scientific">Streblomastix strix</name>
    <dbReference type="NCBI Taxonomy" id="222440"/>
    <lineage>
        <taxon>Eukaryota</taxon>
        <taxon>Metamonada</taxon>
        <taxon>Preaxostyla</taxon>
        <taxon>Oxymonadida</taxon>
        <taxon>Streblomastigidae</taxon>
        <taxon>Streblomastix</taxon>
    </lineage>
</organism>
<dbReference type="Gene3D" id="3.30.70.330">
    <property type="match status" value="1"/>
</dbReference>
<dbReference type="AlphaFoldDB" id="A0A5J4VGD3"/>